<feature type="compositionally biased region" description="Low complexity" evidence="2">
    <location>
        <begin position="5368"/>
        <end position="5381"/>
    </location>
</feature>
<feature type="coiled-coil region" evidence="1">
    <location>
        <begin position="3929"/>
        <end position="3991"/>
    </location>
</feature>
<feature type="coiled-coil region" evidence="1">
    <location>
        <begin position="2678"/>
        <end position="2740"/>
    </location>
</feature>
<feature type="coiled-coil region" evidence="1">
    <location>
        <begin position="1844"/>
        <end position="1906"/>
    </location>
</feature>
<feature type="region of interest" description="Disordered" evidence="2">
    <location>
        <begin position="5110"/>
        <end position="5178"/>
    </location>
</feature>
<feature type="domain" description="Flagellar attachment zone protein 1 conserved" evidence="3">
    <location>
        <begin position="3690"/>
        <end position="3760"/>
    </location>
</feature>
<dbReference type="PaxDb" id="5691-AAZ11227"/>
<evidence type="ECO:0000313" key="4">
    <source>
        <dbReference type="EMBL" id="AAX70162.1"/>
    </source>
</evidence>
<dbReference type="PANTHER" id="PTHR45615">
    <property type="entry name" value="MYOSIN HEAVY CHAIN, NON-MUSCLE"/>
    <property type="match status" value="1"/>
</dbReference>
<gene>
    <name evidence="5" type="primary">Tb05.28F8.60</name>
    <name evidence="4" type="ORF">Tb927.5.1120</name>
</gene>
<protein>
    <recommendedName>
        <fullName evidence="3">Flagellar attachment zone protein 1 conserved domain-containing protein</fullName>
    </recommendedName>
</protein>
<dbReference type="GO" id="GO:0019062">
    <property type="term" value="P:virion attachment to host cell"/>
    <property type="evidence" value="ECO:0007669"/>
    <property type="project" value="InterPro"/>
</dbReference>
<feature type="region of interest" description="Disordered" evidence="2">
    <location>
        <begin position="15"/>
        <end position="37"/>
    </location>
</feature>
<feature type="coiled-coil region" evidence="1">
    <location>
        <begin position="1427"/>
        <end position="1489"/>
    </location>
</feature>
<dbReference type="GO" id="GO:0046718">
    <property type="term" value="P:symbiont entry into host cell"/>
    <property type="evidence" value="ECO:0007669"/>
    <property type="project" value="InterPro"/>
</dbReference>
<dbReference type="GO" id="GO:0035869">
    <property type="term" value="C:ciliary transition zone"/>
    <property type="evidence" value="ECO:0000314"/>
    <property type="project" value="GeneDB"/>
</dbReference>
<feature type="coiled-coil region" evidence="1">
    <location>
        <begin position="4763"/>
        <end position="4797"/>
    </location>
</feature>
<feature type="coiled-coil region" evidence="1">
    <location>
        <begin position="415"/>
        <end position="484"/>
    </location>
</feature>
<dbReference type="PANTHER" id="PTHR45615:SF80">
    <property type="entry name" value="GRIP DOMAIN-CONTAINING PROTEIN"/>
    <property type="match status" value="1"/>
</dbReference>
<reference evidence="5 6" key="2">
    <citation type="journal article" date="2005" name="Science">
        <title>The genome of the African trypanosome Trypanosoma brucei.</title>
        <authorList>
            <person name="Berriman M."/>
            <person name="Ghedin E."/>
            <person name="Hertz-Fowler C."/>
            <person name="Blandin G."/>
            <person name="Renauld H."/>
            <person name="Bartholomeu D.C."/>
            <person name="Lennard N.J."/>
            <person name="Caler E."/>
            <person name="Hamlin N.E."/>
            <person name="Haas B."/>
            <person name="Bohme U."/>
            <person name="Hannick L."/>
            <person name="Aslett M.A."/>
            <person name="Shallom J."/>
            <person name="Marcello L."/>
            <person name="Hou L."/>
            <person name="Wickstead B."/>
            <person name="Alsmark U.C."/>
            <person name="Arrowsmith C."/>
            <person name="Atkin R.J."/>
            <person name="Barron A.J."/>
            <person name="Bringaud F."/>
            <person name="Brooks K."/>
            <person name="Carrington M."/>
            <person name="Cherevach I."/>
            <person name="Chillingworth T.J."/>
            <person name="Churcher C."/>
            <person name="Clark L.N."/>
            <person name="Corton C.H."/>
            <person name="Cronin A."/>
            <person name="Davies R.M."/>
            <person name="Doggett J."/>
            <person name="Djikeng A."/>
            <person name="Feldblyum T."/>
            <person name="Field M.C."/>
            <person name="Fraser A."/>
            <person name="Goodhead I."/>
            <person name="Hance Z."/>
            <person name="Harper D."/>
            <person name="Harris B.R."/>
            <person name="Hauser H."/>
            <person name="Hostetler J."/>
            <person name="Ivens A."/>
            <person name="Jagels K."/>
            <person name="Johnson D."/>
            <person name="Johnson J."/>
            <person name="Jones K."/>
            <person name="Kerhornou A.X."/>
            <person name="Koo H."/>
            <person name="Larke N."/>
            <person name="Landfear S."/>
            <person name="Larkin C."/>
            <person name="Leech V."/>
            <person name="Line A."/>
            <person name="Lord A."/>
            <person name="Macleod A."/>
            <person name="Mooney P.J."/>
            <person name="Moule S."/>
            <person name="Martin D.M."/>
            <person name="Morgan G.W."/>
            <person name="Mungall K."/>
            <person name="Norbertczak H."/>
            <person name="Ormond D."/>
            <person name="Pai G."/>
            <person name="Peacock C.S."/>
            <person name="Peterson J."/>
            <person name="Quail M.A."/>
            <person name="Rabbinowitsch E."/>
            <person name="Rajandream M.A."/>
            <person name="Reitter C."/>
            <person name="Salzberg S.L."/>
            <person name="Sanders M."/>
            <person name="Schobel S."/>
            <person name="Sharp S."/>
            <person name="Simmonds M."/>
            <person name="Simpson A.J."/>
            <person name="Tallon L."/>
            <person name="Turner C.M."/>
            <person name="Tait A."/>
            <person name="Tivey A.R."/>
            <person name="Van Aken S."/>
            <person name="Walker D."/>
            <person name="Wanless D."/>
            <person name="Wang S."/>
            <person name="White B."/>
            <person name="White O."/>
            <person name="Whitehead S."/>
            <person name="Woodward J."/>
            <person name="Wortman J."/>
            <person name="Adams M.D."/>
            <person name="Embley T.M."/>
            <person name="Gull K."/>
            <person name="Ullu E."/>
            <person name="Barry J.D."/>
            <person name="Fairlamb A.H."/>
            <person name="Opperdoes F."/>
            <person name="Barrell B.G."/>
            <person name="Donelson J.E."/>
            <person name="Hall N."/>
            <person name="Fraser C.M."/>
            <person name="Melville S.E."/>
            <person name="El-Sayed N.M."/>
        </authorList>
    </citation>
    <scope>NUCLEOTIDE SEQUENCE [LARGE SCALE GENOMIC DNA]</scope>
    <source>
        <strain evidence="5 6">927/4 GUTat10.1</strain>
    </source>
</reference>
<feature type="coiled-coil region" evidence="1">
    <location>
        <begin position="1010"/>
        <end position="1072"/>
    </location>
</feature>
<dbReference type="RefSeq" id="XP_844786.1">
    <property type="nucleotide sequence ID" value="XM_839693.1"/>
</dbReference>
<feature type="coiled-coil region" evidence="1">
    <location>
        <begin position="4476"/>
        <end position="4503"/>
    </location>
</feature>
<feature type="coiled-coil region" evidence="1">
    <location>
        <begin position="2261"/>
        <end position="2323"/>
    </location>
</feature>
<feature type="region of interest" description="Disordered" evidence="2">
    <location>
        <begin position="5458"/>
        <end position="5479"/>
    </location>
</feature>
<name>Q57W57_TRYB2</name>
<evidence type="ECO:0000313" key="6">
    <source>
        <dbReference type="Proteomes" id="UP000008524"/>
    </source>
</evidence>
<dbReference type="OMA" id="VEEQAAC"/>
<feature type="coiled-coil region" evidence="1">
    <location>
        <begin position="3095"/>
        <end position="3157"/>
    </location>
</feature>
<feature type="coiled-coil region" evidence="1">
    <location>
        <begin position="3225"/>
        <end position="3252"/>
    </location>
</feature>
<feature type="coiled-coil region" evidence="1">
    <location>
        <begin position="1557"/>
        <end position="1584"/>
    </location>
</feature>
<feature type="coiled-coil region" evidence="1">
    <location>
        <begin position="3642"/>
        <end position="3669"/>
    </location>
</feature>
<feature type="region of interest" description="Disordered" evidence="2">
    <location>
        <begin position="5349"/>
        <end position="5390"/>
    </location>
</feature>
<evidence type="ECO:0000256" key="1">
    <source>
        <dbReference type="SAM" id="Coils"/>
    </source>
</evidence>
<feature type="coiled-coil region" evidence="1">
    <location>
        <begin position="2391"/>
        <end position="2418"/>
    </location>
</feature>
<feature type="region of interest" description="Disordered" evidence="2">
    <location>
        <begin position="303"/>
        <end position="364"/>
    </location>
</feature>
<dbReference type="InParanoid" id="Q57W57"/>
<feature type="domain" description="Flagellar attachment zone protein 1 conserved" evidence="3">
    <location>
        <begin position="771"/>
        <end position="841"/>
    </location>
</feature>
<feature type="domain" description="Flagellar attachment zone protein 1 conserved" evidence="3">
    <location>
        <begin position="1188"/>
        <end position="1258"/>
    </location>
</feature>
<feature type="domain" description="Flagellar attachment zone protein 1 conserved" evidence="3">
    <location>
        <begin position="1605"/>
        <end position="1675"/>
    </location>
</feature>
<feature type="compositionally biased region" description="Polar residues" evidence="2">
    <location>
        <begin position="5136"/>
        <end position="5157"/>
    </location>
</feature>
<evidence type="ECO:0000259" key="3">
    <source>
        <dbReference type="Pfam" id="PF23398"/>
    </source>
</evidence>
<feature type="domain" description="Flagellar attachment zone protein 1 conserved" evidence="3">
    <location>
        <begin position="4524"/>
        <end position="4594"/>
    </location>
</feature>
<feature type="coiled-coil region" evidence="1">
    <location>
        <begin position="1974"/>
        <end position="2001"/>
    </location>
</feature>
<feature type="coiled-coil region" evidence="1">
    <location>
        <begin position="5959"/>
        <end position="6004"/>
    </location>
</feature>
<feature type="compositionally biased region" description="Low complexity" evidence="2">
    <location>
        <begin position="5110"/>
        <end position="5122"/>
    </location>
</feature>
<keyword evidence="6" id="KW-1185">Reference proteome</keyword>
<feature type="domain" description="Flagellar attachment zone protein 1 conserved" evidence="3">
    <location>
        <begin position="2439"/>
        <end position="2509"/>
    </location>
</feature>
<dbReference type="GO" id="GO:0005737">
    <property type="term" value="C:cytoplasm"/>
    <property type="evidence" value="ECO:0006056"/>
    <property type="project" value="Others"/>
</dbReference>
<dbReference type="Pfam" id="PF23398">
    <property type="entry name" value="FAZ1_cons"/>
    <property type="match status" value="10"/>
</dbReference>
<feature type="region of interest" description="Disordered" evidence="2">
    <location>
        <begin position="378"/>
        <end position="398"/>
    </location>
</feature>
<dbReference type="Proteomes" id="UP000008524">
    <property type="component" value="Chromosome 5"/>
</dbReference>
<reference evidence="5" key="1">
    <citation type="journal article" date="2005" name="Science">
        <title>Comparative genomics of trypanosomatid parasitic protozoa.</title>
        <authorList>
            <person name="El-Sayed N.M."/>
            <person name="Myler P.J."/>
            <person name="Blandin G."/>
            <person name="Berriman M."/>
            <person name="Crabtree J."/>
            <person name="Aggarwal G."/>
            <person name="Caler E."/>
            <person name="Renauld H."/>
            <person name="Worthey E.A."/>
            <person name="Hertz-Fowler C."/>
            <person name="Ghedin E."/>
            <person name="Peacock C."/>
            <person name="Bartholomeu D.C."/>
            <person name="Haas B.J."/>
            <person name="Tran A.N."/>
            <person name="Wortman J.R."/>
            <person name="Alsmark U.C."/>
            <person name="Angiuoli S."/>
            <person name="Anupama A."/>
            <person name="Badger J."/>
            <person name="Bringaud F."/>
            <person name="Cadag E."/>
            <person name="Carlton J.M."/>
            <person name="Cerqueira G.C."/>
            <person name="Creasy T."/>
            <person name="Delcher A.L."/>
            <person name="Djikeng A."/>
            <person name="Embley T.M."/>
            <person name="Hauser C."/>
            <person name="Ivens A.C."/>
            <person name="Kummerfeld S.K."/>
            <person name="Pereira-Leal J.B."/>
            <person name="Nilsson D."/>
            <person name="Peterson J."/>
            <person name="Salzberg S.L."/>
            <person name="Shallom J."/>
            <person name="Silva J.C."/>
            <person name="Sundaram J."/>
            <person name="Westenberger S."/>
            <person name="White O."/>
            <person name="Melville S.E."/>
            <person name="Donelson J.E."/>
            <person name="Andersson B."/>
            <person name="Stuart K.D."/>
            <person name="Hall N."/>
        </authorList>
    </citation>
    <scope>NUCLEOTIDE SEQUENCE</scope>
    <source>
        <strain evidence="5">927/4 GUTat10.1</strain>
    </source>
</reference>
<feature type="coiled-coil region" evidence="1">
    <location>
        <begin position="593"/>
        <end position="655"/>
    </location>
</feature>
<feature type="domain" description="Flagellar attachment zone protein 1 conserved" evidence="3">
    <location>
        <begin position="3273"/>
        <end position="3343"/>
    </location>
</feature>
<dbReference type="KEGG" id="tbr:Tb927.5.1120"/>
<feature type="coiled-coil region" evidence="1">
    <location>
        <begin position="5524"/>
        <end position="5576"/>
    </location>
</feature>
<sequence>MPGLLKWKKRCSPVAMRPSRGLVPSPRKSPSKQRSSAHSAAAGEECYELQAVPSVIPALQAISAVRRAGALMARVMSPTADRIEGELWYIAGEYGPGKGNAAAPQWVTCDRHRLVVWSSWCGQGRIIDTVSFDRLRLILNFSHAHTHKVCQRQAPVTRYSAAKNFSLPSARGSRSPPQTFRRGTTTFARKKKLGAIATGRIRAYGGTSMPRYYYFGVEFTCLYRTEDGRNHRRRRVMMFATDVQHDLITWLQFLSDVEVKKVRETVCGGGSQGTKRARKSKQCMSPNVSYFLNESDCTAVDTSNETSLASSSPLDIDTTMDPAVAPSRASDREVEAPGQSIFSLFSSTVTDPTKSPSPQPIEKEQSEEVISNGSLLDISLHNNEPPQLAARPHTPKKKKASLKKVKKKTYEELRNERMMRENTELKRKNEELKKEIKVATDKITELQRNLQASERTNRYAEEECEHLRDSLLKVEKQKANLAKKLSESTGNEFQLQKQAVELHATLEEQAACIRALSEQITAADAYLRDAEGECGSLAGLLGLSPAEDGGDLGTGSAGLSLSNGALRIAERLRLACSAVHDLEQELKASGERERASIEECDRLRNELQKLESQRSDLEESLNAAEALECALRRQLHESLEEVRSAENALSAAEQALRCIPSGMDQYARDADGGSVSNDDSRELPTLALPARIEGVTRQACEFRDEMYKRHQELLDLVARGVCNEDALARVRELRCAKEAVETELQDTLREAEKRLCVVTACEGVLGETLCSDVVEQRQAELLCALRADVAEACGVSGSHVIDATIADDGSNVTFRVAHPYCVPAAAVLARVDSCAFDRVRRVNKWSCGDSEAVSFAEEDEAEREFVAVGTPAGEAFLARITELSGRFASVNGELRAAEDALAERPAVVVCGLEQRVSETNATVEEQAACIRALSEQIAAADAYLRDAEGECGSLAGLLGLSPAEDGGDLGTGSAGLSLSNGALRIAERLRLACSAVHDLEQELKASGERERASIEECDRLRNELQKLESQRSDLEESLNAAEALECALRRQLHESLEEVRSAENALSAAEQALRCIPSGMDQYARDADGGSVSNDDSRELPTLALPARIEGVTRQACEFRDEMYKRHQELLDLVARGVCNEDALARVRELRCAKEAVETELQDTLREAEKRLCVVTACEGVLGETLCSDVVEQRQAELLCALRADVAEACGVSGSHVIDATIADDGSNVTFRVAHPYCVPAAAVLARVDSCAFDRVRRVNKWSCGDSEAVSFAEEDEAEREFVAVGTPAGEAFLARITELSGRFASVNGELRAAEDALAERPAVVVCGLEQRVSETNATVEEQAACIRALSEQIAAADAYLRDAEGECGSLAGLLGLSPAEDGGDLGTGSAGLSLSNGALRIAERLRLACSAVHDLEQELKASGERERASIEECDRLRNELQKLESQRSDLEESLNAAEALECALRRQLHESLEEVRSAENALSAAEQALRCIPSGMDQYARDADGGSVSNDDSRELPTLALPARIEGVTRQACEFRDEMYKRHQELLDLVARGVCNEDALARVRELRCAKEAVETELQDTLREAEKRLCVVTACEGVLGETLCSDVVEQRQAELLCALRADVAEACGVSGSHVIDATIADDGSNVTFRVAHPYCVPAAAVLARVDSCAFDRVRRVNKWSCGDSEAVSFAEEDEAEREFVAVGTPAGEAFLARITELSGRFASVNGELRAAEDALAERPAVVVCGLEQRVSETNATVEEQAACIRALSEQIAAADAYLRDAEGECGSLAGLLGLSPAEDGGDLGTGSAGLSLSNGALRIAERLRLACSAVHDLEQELKASGERERASIEECDRLRNELQKLESQRSDLEESLNAAEALECALRRQLHESLEEVRSAENALSAAEQALRCIPSGMDQYARDADGGSVSNDDSRELPTLALPARIEGVTRQACEFRDEMYKRHQELLDLVARGVCNEDALARVRELRCAKEAVETELQDTLREAEKRLCVVTACEGVLGETLCSDVVEQRQAELLCALRADVAEACGVSGSHVIDATIADDGSNVTFRVAHPYCVPAAAVLARVDSCAFDRVRRVNKWSCGDSEAVSFAEEDEAEREFVAVGTPAGEAFLARITELSGRFASVNGELRAAEDALAERPAVVVCGLEQRVSETNATVEEQAACIRALSEQIAAADAYLRDAEGECGSLAGLLGLSPAEDGGDLGTGSAGLSLSNGALRIAERLRLACSAVHDLEQELKASGERERASIEECDRLRNELQKLESQRSDLEESLNAAEALECALRRQLHESLEEVRSAENALSAAEQALRCIPSGMDQYARDADGGSVSNDDSRELPTLALPARIEGVTRQACEFRDEMYKRHQELLDLVARGVCNEDALARVRELRCAKEAVETELQDTLREAEKRLCVVTACEGVLGETLCSDVVEQRQAELLCALRADVAEACGVSGSHVIDATIADDGSNVTFRVAHPYCVPAAAVLARVDSCAFDRVRRVNKWSCGDSEAVSFAEEDEAEREFVAVGTPAGEAFLARITELSGRFASVNGELRAAEDALAERPAVVVCGLEQRVSETNATVEEQAACIRALSEQIAAADAYLRDAEGECGSLAGLLGLSPAEDGGDLGTGSAGLSLSNGALRIAERLRLACSAVHDLEQELKASGERERASIEECDRLRNELQKLESQRSDLEESLNAAEALECALRRQLHESLEEVRSAENALSAAEQALRCIPSGMDQYARDADGGSVSNDDSRELPTLALPARIEGVTRQACEFRDEMYKRHQELLDLVARGVCNEDALARVRELRCAKEAVETELQDTLREAEKRLCVVTACEGVLGETLCSDVVEQRQAELLCALRADVAEACGVSGSHVIDATIADDGSNVTFRVAHPYCVPAAAVLARVDSCAFDRVRRVNKWSCGDSEAVSFAEEDEAEREFVAVGTPAGEAFLARITELSGRFASVNGELRAAEDALAERPAVVVCGLEQRVSETNATVEEQAACIRALSEQIAAADAYLRDAEGECGSLAGLLGLSPAEDGGDLGTGSAGLSLSNGALRIAERLRLACSAVHDLEQELKASGERERASIEECDRLRNELQKLESQRSDLEESLNAAEALECALRRQLHESLEEVRSAENALSAAEQALRCIPSGMDQYARDADGGSVSNDDSRELPTLALPARIEGVTRQACEFRDEMYKRHQELLDLVARGVCNEDALARVRELRCAKEAVETELQDTLREAEKRLCVVTACEGVLGETLCSDVVEQRQAELLCALRADVAEACGVSGSHVIDATIADDGSNVTFRVAHPYCVPAAAVLARVDSCAFDRVRRVNKWSCGDSEAVSFAEEDEAEREFVAVGTPAGEAFLARITELSGRFASVNGELRAAEDALAERPAVVVCGLEQRVSETNATVEEQAACIRALSEQIAAADAYLRDAEGECGSLAGLLGLSPAEDGGDLGTGSGGLSLSNGALRIAERLRLACSAVHDLEQELKASGERERASIEECDRLRNELQKLESQRSDLEESLNAAEALECALRRQLHESLEEVRSAENALSAAEQALRCIPSGMDQYARDADGGSVSNDDSRELPTLALPARIEGVTRQACEFRDEMYKRHQELLDLVARGVCNEDALARVRELRCAKEAVETELQDTLREAEKRLCVVTACEGVLGETLCSDVVEQRQAELLCALRADVAEACGVSGSHVIDATIADDGSNVTFRVAHPYCVPAAAVLARVDSCAFDRVRRVNKWSCGDSEAVSFAEEDEAEREFVAVGTPAGEAFLARITELSGRFASVNGELRAAEDALAERPAVVVCGLEQRVSETNATVEEQAACIRALSEQIAAADAYLRDAEGECGSLAGLLGLSPAEDGGDLGTGSAGLSLSNGALRIAERLRLACSAVHDLEQELKASGERERASIEECDRLRNELQKLESQRSDLEESLNAAEALECALRRQLHESLEEVRSAENALSAAEQALRCIPSGMDQYARDADGGSVSNDDSRELPTLALPARIEGVTRQACEFRDEMYKRHQELLDLVARGVCNEDALARVRELRCAKEAVETELQDTLREAEKRLCVVTACEGVLGETLCSDVVEQRQAELLCALRADVAEACGVSGSHVIDATIADDGSNVTFRVAHPYCVPAAAVLARVDSCAFDRVRRVNKWSCGDSEAVSFAEEDEAEREFVAVGTPAGEAFLARITELSGRFASVNGELRAAEDALAERPAVVVCGLEQRVSETNATVEEQAACIRALSEQIAAADAYLRDAEGECGSLAGLLGLSPAEDGGDLGTGSAGLSLSNGALRIAERLRLACSAVHDLEQELKASGERERASIEECDRLRNELQKLESQRSDLEESLNAAEALECALRRQLHESLEEVRSAENALSAAEQALRCIPSGMDQYARDADGGSVSNDDSRELPTLALPARIEGVTRQACEFRGEMYKRHQELLDLVARGVCNEDALARVRELRCAKEAVETELQDTLREAEKRLCVVTACEGVLGETLCSDVVEQRQAELLCALRADVAEACGVSGSHVIDATIADDGSNVTFRVAHPYCVPAAAVLARVDSCAFDRVRRVNKWSCGDSEAVSFAEEDEAEREFVAVGTPAGEAFLARITELSGRFASVNGELRAAEDALAERPAVVVCGLEQRVSETNATVEEQAACIRALSEQIAAADAYLRDAEGECGSLAGLLGLSPAEDGGDLGTGSAGLSLSNGALRIAERLRLACSAVHDLEQELKASGERERASIEECDRLRNELQKLESQRSDLEESLNAAEIPEQILRGHVDSFLCRVFTSLKCLRDVVAGFAVFMCSDVDVDGSPFLSFGQEGTLEKNIDLSLYRLELLVPTIDVLCRGLVGLCRFYEADRLSLMNGLTGLGVEPGGLVLNSVIPCADARRSLSGTLVDIVSAAGDISVVGDFGGNDNSVAEGGTKSLLQAVGVWQTSVEEFSAEEQCSYSKVVAGIVGGFRDEGIAARRALVNVRKALEGKVPCRDDVIDGNVVASQGSDLETSEGREVVRLIAEQRKSVLFALTSLLSSVSADGVERAMRLSKNVPFSDLVLLLRHECVNVSKAFMSLNAIVQEGSNIAIVTSGESGESSQPGSSVTGFTEVKGDNVVPSKTSAAIENVSSPDLAPSQSAGGEGGKLHTGKGPASASDSAMDSTVASAGICAVDGMPSHSTSLSRCPSVAAEDTDERADLLFSLRDFVEAEEASGKPLAIVQQVREHIHARTEELQQLRTAAVKSVETLSGDPLPAGAKPYDVAGALLAAVKTTSDSIGGVHALLSGVTLEEAPAQATRSLKPKAKPQPVGRCNSSIVLSLKRAVLLNPRLAQAGGRRSRESVQMGLSTASRSAGNRSSVSGNSSSGGGGASVGPQKLHELIKAIESKLKIVQHTRDTCSVCLYLLGDKEGGNVPAEELPTRLLLQAQDLFSGLTQIQNLDLGDEDDEPNADDKSSEGNSLVGKPSWITSRLLKVAKVFRSLQYINESMKQREAVAEKQRSFLLLDVNELRNTHAEEKRRLQDMLEGAKVQLRERDLNIKDMQQQNAILRADYDKACAESKHMTLELNDMRGTLDDLQHWLEGVEMAAGVVRRSSAAVWGQICSVEQKLTERLSAFIPTDHGRYRRTSKTNVEEKMEVSLTARETGGEVELVPVSGGKLVVQLVEDSASCLRQCEESLQLLERPLILVPALSEWIKQQYLSLKDNVSHAEEEVRSILRSCYRSAADLLYDKLRAVQRHREAELELDASHARWQGRLRDIEAAHKEHTAVLNRRLATMWDLTTQQDVLRAETARWQACAEAAAEETERLRVLLRAAESREVPQPTEVVKIIEVEPPRAPKPSTREVSIMTDLLIVEEPAVPDYDEATDVLKIRAELSDALEYAKHQADDAARCRSLMQEQLHLLDGGQGAVVDPSLSLGKLIETHKKRLLMHVDERRKLLEAWQTAQHNISRLKQEIDERERQRKKETRELETQIKELRVRVQRKLEMDMITERQIAEAERSIDREFEELCRRALSGLSVAAHLQQLRSSLMARIRMQMEAQRPRH</sequence>
<feature type="coiled-coil region" evidence="1">
    <location>
        <begin position="4346"/>
        <end position="4408"/>
    </location>
</feature>
<feature type="coiled-coil region" evidence="1">
    <location>
        <begin position="2808"/>
        <end position="2835"/>
    </location>
</feature>
<reference evidence="4" key="3">
    <citation type="submission" date="2005-04" db="EMBL/GenBank/DDBJ databases">
        <title>.</title>
        <authorList>
            <person name="Ghedin E."/>
            <person name="Blandin G."/>
            <person name="Bartholomeu D."/>
            <person name="Caler E."/>
            <person name="Haas B."/>
            <person name="Hannick L."/>
            <person name="Shallom J."/>
            <person name="Hou L."/>
            <person name="Djikeng A."/>
            <person name="Feldblyum T."/>
            <person name="Hostetler J."/>
            <person name="Johnson J."/>
            <person name="Jones K."/>
            <person name="Koo H.L."/>
            <person name="Larkin C."/>
            <person name="Pai G."/>
            <person name="Peterson J."/>
            <person name="Khalak H.G."/>
            <person name="Salzberg S."/>
            <person name="Simpson A.J."/>
            <person name="Tallon L."/>
            <person name="Van Aken S."/>
            <person name="Wanless D."/>
            <person name="White O."/>
            <person name="Wortman J."/>
            <person name="Fraser C.M."/>
            <person name="El-Sayed N.M.A."/>
        </authorList>
    </citation>
    <scope>NUCLEOTIDE SEQUENCE</scope>
    <source>
        <strain evidence="4">GUTat10.1</strain>
    </source>
</reference>
<dbReference type="InterPro" id="IPR005068">
    <property type="entry name" value="Phage_lambda_Stf-r2"/>
</dbReference>
<dbReference type="EMBL" id="AC159432">
    <property type="protein sequence ID" value="AAX70162.1"/>
    <property type="molecule type" value="Genomic_DNA"/>
</dbReference>
<dbReference type="GeneID" id="3657226"/>
<dbReference type="InterPro" id="IPR056614">
    <property type="entry name" value="FAZ1_cons"/>
</dbReference>
<feature type="compositionally biased region" description="Polar residues" evidence="2">
    <location>
        <begin position="340"/>
        <end position="356"/>
    </location>
</feature>
<feature type="domain" description="Flagellar attachment zone protein 1 conserved" evidence="3">
    <location>
        <begin position="2856"/>
        <end position="2926"/>
    </location>
</feature>
<accession>Q57W57</accession>
<feature type="domain" description="Flagellar attachment zone protein 1 conserved" evidence="3">
    <location>
        <begin position="4107"/>
        <end position="4177"/>
    </location>
</feature>
<feature type="coiled-coil region" evidence="1">
    <location>
        <begin position="1140"/>
        <end position="1167"/>
    </location>
</feature>
<evidence type="ECO:0000313" key="5">
    <source>
        <dbReference type="EMBL" id="AAZ11227.1"/>
    </source>
</evidence>
<feature type="coiled-coil region" evidence="1">
    <location>
        <begin position="4059"/>
        <end position="4086"/>
    </location>
</feature>
<dbReference type="VEuPathDB" id="TriTrypDB:Tb927.5.1120"/>
<dbReference type="eggNOG" id="ENOG502SBF5">
    <property type="taxonomic scope" value="Eukaryota"/>
</dbReference>
<feature type="coiled-coil region" evidence="1">
    <location>
        <begin position="723"/>
        <end position="750"/>
    </location>
</feature>
<dbReference type="Pfam" id="PF03406">
    <property type="entry name" value="Phage_fiber_2"/>
    <property type="match status" value="10"/>
</dbReference>
<feature type="compositionally biased region" description="Low complexity" evidence="2">
    <location>
        <begin position="24"/>
        <end position="36"/>
    </location>
</feature>
<accession>D6XG50</accession>
<evidence type="ECO:0000256" key="2">
    <source>
        <dbReference type="SAM" id="MobiDB-lite"/>
    </source>
</evidence>
<dbReference type="EMBL" id="CP000068">
    <property type="protein sequence ID" value="AAZ11227.1"/>
    <property type="molecule type" value="Genomic_DNA"/>
</dbReference>
<feature type="coiled-coil region" evidence="1">
    <location>
        <begin position="3512"/>
        <end position="3574"/>
    </location>
</feature>
<proteinExistence type="predicted"/>
<keyword evidence="1" id="KW-0175">Coiled coil</keyword>
<organism evidence="4 6">
    <name type="scientific">Trypanosoma brucei brucei (strain 927/4 GUTat10.1)</name>
    <dbReference type="NCBI Taxonomy" id="185431"/>
    <lineage>
        <taxon>Eukaryota</taxon>
        <taxon>Discoba</taxon>
        <taxon>Euglenozoa</taxon>
        <taxon>Kinetoplastea</taxon>
        <taxon>Metakinetoplastina</taxon>
        <taxon>Trypanosomatida</taxon>
        <taxon>Trypanosomatidae</taxon>
        <taxon>Trypanosoma</taxon>
    </lineage>
</organism>
<feature type="domain" description="Flagellar attachment zone protein 1 conserved" evidence="3">
    <location>
        <begin position="2022"/>
        <end position="2092"/>
    </location>
</feature>
<reference evidence="5" key="4">
    <citation type="submission" date="2005-04" db="EMBL/GenBank/DDBJ databases">
        <title>Sequencing, closure, and annotation of Trypanosoma brucei chromosomes 2 through 8.</title>
        <authorList>
            <person name="Ghedin E."/>
            <person name="Blandin G."/>
            <person name="Bartholomeu D."/>
            <person name="Caler E."/>
            <person name="Haas B."/>
            <person name="Hannick L."/>
            <person name="Shallom J."/>
            <person name="Hou L."/>
            <person name="Djikeng A."/>
            <person name="Feldblyum T."/>
            <person name="Hostetler J."/>
            <person name="Johnson J."/>
            <person name="Jones K."/>
            <person name="Koo H.L."/>
            <person name="Larkin C."/>
            <person name="Pai G."/>
            <person name="Peterson J."/>
            <person name="Khalak H.G."/>
            <person name="Salzberg S."/>
            <person name="Simpson A.J."/>
            <person name="Tallon L."/>
            <person name="Van Aken S."/>
            <person name="Wanless D."/>
            <person name="White O."/>
            <person name="Wortman J."/>
            <person name="Fraser C.M."/>
            <person name="El-Sayed N.M.A."/>
        </authorList>
    </citation>
    <scope>NUCLEOTIDE SEQUENCE</scope>
    <source>
        <strain evidence="5">927/4 GUTat10.1</strain>
    </source>
</reference>
<dbReference type="OrthoDB" id="247915at2759"/>
<feature type="compositionally biased region" description="Polar residues" evidence="2">
    <location>
        <begin position="303"/>
        <end position="313"/>
    </location>
</feature>